<dbReference type="GO" id="GO:0032587">
    <property type="term" value="C:ruffle membrane"/>
    <property type="evidence" value="ECO:0007669"/>
    <property type="project" value="TreeGrafter"/>
</dbReference>
<dbReference type="SMART" id="SM00148">
    <property type="entry name" value="PLCXc"/>
    <property type="match status" value="1"/>
</dbReference>
<dbReference type="PROSITE" id="PS50002">
    <property type="entry name" value="SH3"/>
    <property type="match status" value="1"/>
</dbReference>
<dbReference type="Pfam" id="PF23583">
    <property type="entry name" value="EF_HAND_2_PLCG"/>
    <property type="match status" value="1"/>
</dbReference>
<name>A0A0N4U311_DRAME</name>
<dbReference type="PROSITE" id="PS50004">
    <property type="entry name" value="C2"/>
    <property type="match status" value="1"/>
</dbReference>
<dbReference type="Pfam" id="PF00017">
    <property type="entry name" value="SH2"/>
    <property type="match status" value="2"/>
</dbReference>
<reference evidence="20 22" key="2">
    <citation type="submission" date="2018-11" db="EMBL/GenBank/DDBJ databases">
        <authorList>
            <consortium name="Pathogen Informatics"/>
        </authorList>
    </citation>
    <scope>NUCLEOTIDE SEQUENCE [LARGE SCALE GENOMIC DNA]</scope>
</reference>
<dbReference type="CDD" id="cd00275">
    <property type="entry name" value="C2_PLC_like"/>
    <property type="match status" value="1"/>
</dbReference>
<evidence type="ECO:0000259" key="19">
    <source>
        <dbReference type="PROSITE" id="PS50008"/>
    </source>
</evidence>
<evidence type="ECO:0000313" key="23">
    <source>
        <dbReference type="WBParaSite" id="DME_0000109601-mRNA-1"/>
    </source>
</evidence>
<evidence type="ECO:0000313" key="21">
    <source>
        <dbReference type="Proteomes" id="UP000038040"/>
    </source>
</evidence>
<keyword evidence="6" id="KW-0106">Calcium</keyword>
<sequence>MMLLKKWDPSFRQLSYNRETRQLILVKSDSCSKAYKPDILDLRILKEVHTLDFKLNMIKISDKWAKDKEIRQFDPTKILVLSYGNGFVLNYWILLFEVAEICRMWCQGVHYLMMDTISASHALVVERWIRKEFYNMTNTGSDRIERKHMKPFVQISLQYKVQFKILQEITEDEMNFDMFANAYRTLLFQHDFFMSRFSIYSDDSMKVSFNNFIRFLMEMHFFVLIFVFKDEMGNYRDRTSDFMRRYLKEFDSTRDIPEPSLSISEFCDFLFSRENSVWDPINEQVVHDMNRPLSHYWIASSHNTYLTGDQLKSESSLDAYARCLLMGCRCIELDCWDGHKRSADDCTEIVIYHGYTMTSKLNLRDVLYTIRHYAFINSDYPVIISIEDNCSVPAQRLLAQEIKTILGDLLLTAPINRDEHELPSPAALKRKIILKHKKLPTESEDIASQPIDDYQDHDLLSRNCIKRGILSLKDSDVDNWTKHIFILFPDRLCYMLDDCEAIVDDNTKIDGNVGEDDSQVDDSNLVGFGVQPDEMHVTEEWFHSKTSRNMAESRLLEHRSKGNGLFLVRDSNVFIGDYSLSFLHNGKVHHCRIRTRMVDGRKKFYFLENKQMDTLYELISYYTEQKLRTPNFSTKLVTPCPQPSPHLNMPWFAGNINKSQAEELLNMVHQDGAFLIRYSSTDKNVFVLSLRANDAVWHYRLKRNGRIFVVNQTVFENLNQIVDFYSSRELVWGTCLKIAVNGNIEVCNLAAQFAESTPGCYLDLKELDKEIFVRAIEPYVAKHQSELSFPVNSVITVIKKDGCRYWGRYGPHSGFFPSQCVVEIVQSDRFSNEVVNYGTIELAGSLIAKIVDSNETTKPFAFKISPAAAHWNFTEHILAANSCDDQEDWLNTLHELTRTATSRFQILRLREKNLRIASELSNLVVYCQAVPFNASIGNDGNFYEMCSFSETKHDKLLEKGLVRFNTRQLSRVYPQGSRVTSTNYDPMPMWNSGCHMVALNYQTGDRAMQLNQGKFMANGQCGYVLKPSYLIDEKFAADVPENISHSCPIMLTIQVIAGRHLARKDKTKGICSPTVEVEIVGIPTDSKVVRTRAVASNGLNPIWNQTFSFNLLCPELALIRFYVEDGDFVGPQADPFIGQAVYPVDCIRTGFRSVILRNQHSDELELSALLVHIDVRRRNSSGELLNPFVALQAGRSMAGISKSLSSSSGLFLARVSSIDQNLFSPSSFSPTNPPSKSVDVDRSNSLESTE</sequence>
<dbReference type="GO" id="GO:0016042">
    <property type="term" value="P:lipid catabolic process"/>
    <property type="evidence" value="ECO:0007669"/>
    <property type="project" value="UniProtKB-KW"/>
</dbReference>
<evidence type="ECO:0000256" key="6">
    <source>
        <dbReference type="ARBA" id="ARBA00022837"/>
    </source>
</evidence>
<keyword evidence="5 13" id="KW-0378">Hydrolase</keyword>
<evidence type="ECO:0000256" key="9">
    <source>
        <dbReference type="ARBA" id="ARBA00023098"/>
    </source>
</evidence>
<dbReference type="InterPro" id="IPR035024">
    <property type="entry name" value="PLC-gamma_N-SH2"/>
</dbReference>
<evidence type="ECO:0000256" key="1">
    <source>
        <dbReference type="ARBA" id="ARBA00001913"/>
    </source>
</evidence>
<dbReference type="SMART" id="SM00252">
    <property type="entry name" value="SH2"/>
    <property type="match status" value="2"/>
</dbReference>
<dbReference type="InterPro" id="IPR000008">
    <property type="entry name" value="C2_dom"/>
</dbReference>
<evidence type="ECO:0000256" key="12">
    <source>
        <dbReference type="PROSITE-ProRule" id="PRU00192"/>
    </source>
</evidence>
<dbReference type="OrthoDB" id="269822at2759"/>
<dbReference type="SUPFAM" id="SSF50044">
    <property type="entry name" value="SH3-domain"/>
    <property type="match status" value="1"/>
</dbReference>
<dbReference type="InterPro" id="IPR001452">
    <property type="entry name" value="SH3_domain"/>
</dbReference>
<evidence type="ECO:0000259" key="18">
    <source>
        <dbReference type="PROSITE" id="PS50004"/>
    </source>
</evidence>
<dbReference type="EC" id="3.1.4.11" evidence="2 13"/>
<gene>
    <name evidence="20" type="ORF">DME_LOCUS5456</name>
</gene>
<evidence type="ECO:0000256" key="8">
    <source>
        <dbReference type="ARBA" id="ARBA00022999"/>
    </source>
</evidence>
<dbReference type="STRING" id="318479.A0A0N4U311"/>
<evidence type="ECO:0000256" key="3">
    <source>
        <dbReference type="ARBA" id="ARBA00022443"/>
    </source>
</evidence>
<dbReference type="InterPro" id="IPR036028">
    <property type="entry name" value="SH3-like_dom_sf"/>
</dbReference>
<dbReference type="InterPro" id="IPR001711">
    <property type="entry name" value="PLipase_C_Pinositol-sp_Y"/>
</dbReference>
<dbReference type="InterPro" id="IPR001849">
    <property type="entry name" value="PH_domain"/>
</dbReference>
<evidence type="ECO:0000256" key="5">
    <source>
        <dbReference type="ARBA" id="ARBA00022801"/>
    </source>
</evidence>
<dbReference type="Pfam" id="PF23329">
    <property type="entry name" value="EF_HAND_1_PLCG"/>
    <property type="match status" value="1"/>
</dbReference>
<dbReference type="Gene3D" id="2.60.40.150">
    <property type="entry name" value="C2 domain"/>
    <property type="match status" value="1"/>
</dbReference>
<dbReference type="PROSITE" id="PS50008">
    <property type="entry name" value="PIPLC_Y_DOMAIN"/>
    <property type="match status" value="1"/>
</dbReference>
<dbReference type="InterPro" id="IPR000980">
    <property type="entry name" value="SH2"/>
</dbReference>
<dbReference type="AlphaFoldDB" id="A0A0N4U311"/>
<dbReference type="CDD" id="cd10341">
    <property type="entry name" value="SH2_N-SH2_PLC_gamma_like"/>
    <property type="match status" value="1"/>
</dbReference>
<dbReference type="SMART" id="SM00239">
    <property type="entry name" value="C2"/>
    <property type="match status" value="1"/>
</dbReference>
<feature type="domain" description="SH3" evidence="16">
    <location>
        <begin position="768"/>
        <end position="826"/>
    </location>
</feature>
<dbReference type="SMART" id="SM00326">
    <property type="entry name" value="SH3"/>
    <property type="match status" value="1"/>
</dbReference>
<dbReference type="FunFam" id="3.30.505.10:FF:000011">
    <property type="entry name" value="1-phosphatidylinositol 4,5-bisphosphate phosphodiesterase gamma"/>
    <property type="match status" value="1"/>
</dbReference>
<evidence type="ECO:0000259" key="15">
    <source>
        <dbReference type="PROSITE" id="PS50001"/>
    </source>
</evidence>
<dbReference type="SUPFAM" id="SSF55550">
    <property type="entry name" value="SH2 domain"/>
    <property type="match status" value="2"/>
</dbReference>
<dbReference type="SUPFAM" id="SSF49562">
    <property type="entry name" value="C2 domain (Calcium/lipid-binding domain, CaLB)"/>
    <property type="match status" value="1"/>
</dbReference>
<dbReference type="Pfam" id="PF00168">
    <property type="entry name" value="C2"/>
    <property type="match status" value="1"/>
</dbReference>
<dbReference type="GO" id="GO:0010634">
    <property type="term" value="P:positive regulation of epithelial cell migration"/>
    <property type="evidence" value="ECO:0007669"/>
    <property type="project" value="TreeGrafter"/>
</dbReference>
<evidence type="ECO:0000256" key="11">
    <source>
        <dbReference type="PROSITE-ProRule" id="PRU00191"/>
    </source>
</evidence>
<dbReference type="FunFam" id="3.20.20.190:FF:000062">
    <property type="entry name" value="1-phosphatidylinositol 4,5-bisphosphate phosphodiesterase gamma"/>
    <property type="match status" value="1"/>
</dbReference>
<protein>
    <recommendedName>
        <fullName evidence="2 13">Phosphoinositide phospholipase C</fullName>
        <ecNumber evidence="2 13">3.1.4.11</ecNumber>
    </recommendedName>
</protein>
<dbReference type="GO" id="GO:0048015">
    <property type="term" value="P:phosphatidylinositol-mediated signaling"/>
    <property type="evidence" value="ECO:0007669"/>
    <property type="project" value="TreeGrafter"/>
</dbReference>
<keyword evidence="9 13" id="KW-0443">Lipid metabolism</keyword>
<feature type="region of interest" description="Disordered" evidence="14">
    <location>
        <begin position="1224"/>
        <end position="1250"/>
    </location>
</feature>
<dbReference type="InterPro" id="IPR035892">
    <property type="entry name" value="C2_domain_sf"/>
</dbReference>
<proteinExistence type="predicted"/>
<evidence type="ECO:0000259" key="17">
    <source>
        <dbReference type="PROSITE" id="PS50003"/>
    </source>
</evidence>
<feature type="domain" description="PH" evidence="17">
    <location>
        <begin position="838"/>
        <end position="898"/>
    </location>
</feature>
<feature type="domain" description="SH2" evidence="15">
    <location>
        <begin position="651"/>
        <end position="740"/>
    </location>
</feature>
<evidence type="ECO:0000313" key="20">
    <source>
        <dbReference type="EMBL" id="VDN55483.1"/>
    </source>
</evidence>
<comment type="cofactor">
    <cofactor evidence="1">
        <name>Ca(2+)</name>
        <dbReference type="ChEBI" id="CHEBI:29108"/>
    </cofactor>
</comment>
<dbReference type="Pfam" id="PF00387">
    <property type="entry name" value="PI-PLC-Y"/>
    <property type="match status" value="1"/>
</dbReference>
<feature type="compositionally biased region" description="Low complexity" evidence="14">
    <location>
        <begin position="1224"/>
        <end position="1237"/>
    </location>
</feature>
<dbReference type="Pfam" id="PF00388">
    <property type="entry name" value="PI-PLC-X"/>
    <property type="match status" value="1"/>
</dbReference>
<dbReference type="Gene3D" id="3.20.20.190">
    <property type="entry name" value="Phosphatidylinositol (PI) phosphodiesterase"/>
    <property type="match status" value="2"/>
</dbReference>
<evidence type="ECO:0000313" key="22">
    <source>
        <dbReference type="Proteomes" id="UP000274756"/>
    </source>
</evidence>
<accession>A0A0N4U311</accession>
<dbReference type="PANTHER" id="PTHR10336:SF159">
    <property type="entry name" value="1-PHOSPHATIDYLINOSITOL 4,5-BISPHOSPHATE PHOSPHODIESTERASE GAMMA"/>
    <property type="match status" value="1"/>
</dbReference>
<evidence type="ECO:0000256" key="13">
    <source>
        <dbReference type="RuleBase" id="RU361133"/>
    </source>
</evidence>
<keyword evidence="3 12" id="KW-0728">SH3 domain</keyword>
<dbReference type="PRINTS" id="PR00390">
    <property type="entry name" value="PHPHLIPASEC"/>
</dbReference>
<dbReference type="WBParaSite" id="DME_0000109601-mRNA-1">
    <property type="protein sequence ID" value="DME_0000109601-mRNA-1"/>
    <property type="gene ID" value="DME_0000109601"/>
</dbReference>
<dbReference type="SUPFAM" id="SSF51695">
    <property type="entry name" value="PLC-like phosphodiesterases"/>
    <property type="match status" value="1"/>
</dbReference>
<dbReference type="PANTHER" id="PTHR10336">
    <property type="entry name" value="PHOSPHOINOSITIDE-SPECIFIC PHOSPHOLIPASE C FAMILY PROTEIN"/>
    <property type="match status" value="1"/>
</dbReference>
<organism evidence="21 23">
    <name type="scientific">Dracunculus medinensis</name>
    <name type="common">Guinea worm</name>
    <dbReference type="NCBI Taxonomy" id="318479"/>
    <lineage>
        <taxon>Eukaryota</taxon>
        <taxon>Metazoa</taxon>
        <taxon>Ecdysozoa</taxon>
        <taxon>Nematoda</taxon>
        <taxon>Chromadorea</taxon>
        <taxon>Rhabditida</taxon>
        <taxon>Spirurina</taxon>
        <taxon>Dracunculoidea</taxon>
        <taxon>Dracunculidae</taxon>
        <taxon>Dracunculus</taxon>
    </lineage>
</organism>
<evidence type="ECO:0000256" key="7">
    <source>
        <dbReference type="ARBA" id="ARBA00022963"/>
    </source>
</evidence>
<dbReference type="GO" id="GO:0046488">
    <property type="term" value="P:phosphatidylinositol metabolic process"/>
    <property type="evidence" value="ECO:0007669"/>
    <property type="project" value="TreeGrafter"/>
</dbReference>
<keyword evidence="10" id="KW-0807">Transducer</keyword>
<dbReference type="PRINTS" id="PR00401">
    <property type="entry name" value="SH2DOMAIN"/>
</dbReference>
<keyword evidence="7 13" id="KW-0442">Lipid degradation</keyword>
<dbReference type="PROSITE" id="PS50001">
    <property type="entry name" value="SH2"/>
    <property type="match status" value="2"/>
</dbReference>
<evidence type="ECO:0000256" key="14">
    <source>
        <dbReference type="SAM" id="MobiDB-lite"/>
    </source>
</evidence>
<evidence type="ECO:0000256" key="10">
    <source>
        <dbReference type="ARBA" id="ARBA00023224"/>
    </source>
</evidence>
<feature type="domain" description="SH2" evidence="15">
    <location>
        <begin position="541"/>
        <end position="640"/>
    </location>
</feature>
<reference evidence="23" key="1">
    <citation type="submission" date="2017-02" db="UniProtKB">
        <authorList>
            <consortium name="WormBaseParasite"/>
        </authorList>
    </citation>
    <scope>IDENTIFICATION</scope>
</reference>
<dbReference type="SUPFAM" id="SSF47473">
    <property type="entry name" value="EF-hand"/>
    <property type="match status" value="1"/>
</dbReference>
<feature type="domain" description="C2" evidence="18">
    <location>
        <begin position="1031"/>
        <end position="1158"/>
    </location>
</feature>
<dbReference type="InterPro" id="IPR000909">
    <property type="entry name" value="PLipase_C_PInositol-sp_X_dom"/>
</dbReference>
<dbReference type="Proteomes" id="UP000038040">
    <property type="component" value="Unplaced"/>
</dbReference>
<dbReference type="InterPro" id="IPR036860">
    <property type="entry name" value="SH2_dom_sf"/>
</dbReference>
<dbReference type="InterPro" id="IPR017946">
    <property type="entry name" value="PLC-like_Pdiesterase_TIM-brl"/>
</dbReference>
<dbReference type="Pfam" id="PF07653">
    <property type="entry name" value="SH3_2"/>
    <property type="match status" value="1"/>
</dbReference>
<dbReference type="InterPro" id="IPR056586">
    <property type="entry name" value="EF-hand_PLCG1"/>
</dbReference>
<dbReference type="InterPro" id="IPR011992">
    <property type="entry name" value="EF-hand-dom_pair"/>
</dbReference>
<dbReference type="GO" id="GO:0051209">
    <property type="term" value="P:release of sequestered calcium ion into cytosol"/>
    <property type="evidence" value="ECO:0007669"/>
    <property type="project" value="TreeGrafter"/>
</dbReference>
<feature type="domain" description="PI-PLC Y-box" evidence="19">
    <location>
        <begin position="920"/>
        <end position="1030"/>
    </location>
</feature>
<dbReference type="InterPro" id="IPR057061">
    <property type="entry name" value="PLCG_EF-hand_2"/>
</dbReference>
<dbReference type="PROSITE" id="PS50003">
    <property type="entry name" value="PH_DOMAIN"/>
    <property type="match status" value="1"/>
</dbReference>
<dbReference type="Gene3D" id="2.30.30.40">
    <property type="entry name" value="SH3 Domains"/>
    <property type="match status" value="1"/>
</dbReference>
<dbReference type="InterPro" id="IPR001192">
    <property type="entry name" value="PI-PLC_fam"/>
</dbReference>
<evidence type="ECO:0000256" key="4">
    <source>
        <dbReference type="ARBA" id="ARBA00022737"/>
    </source>
</evidence>
<dbReference type="EMBL" id="UYYG01001152">
    <property type="protein sequence ID" value="VDN55483.1"/>
    <property type="molecule type" value="Genomic_DNA"/>
</dbReference>
<keyword evidence="22" id="KW-1185">Reference proteome</keyword>
<dbReference type="PROSITE" id="PS50007">
    <property type="entry name" value="PIPLC_X_DOMAIN"/>
    <property type="match status" value="1"/>
</dbReference>
<dbReference type="SMART" id="SM00149">
    <property type="entry name" value="PLCYc"/>
    <property type="match status" value="1"/>
</dbReference>
<evidence type="ECO:0000256" key="2">
    <source>
        <dbReference type="ARBA" id="ARBA00012368"/>
    </source>
</evidence>
<evidence type="ECO:0000259" key="16">
    <source>
        <dbReference type="PROSITE" id="PS50002"/>
    </source>
</evidence>
<comment type="catalytic activity">
    <reaction evidence="13">
        <text>a 1,2-diacyl-sn-glycero-3-phospho-(1D-myo-inositol-4,5-bisphosphate) + H2O = 1D-myo-inositol 1,4,5-trisphosphate + a 1,2-diacyl-sn-glycerol + H(+)</text>
        <dbReference type="Rhea" id="RHEA:33179"/>
        <dbReference type="ChEBI" id="CHEBI:15377"/>
        <dbReference type="ChEBI" id="CHEBI:15378"/>
        <dbReference type="ChEBI" id="CHEBI:17815"/>
        <dbReference type="ChEBI" id="CHEBI:58456"/>
        <dbReference type="ChEBI" id="CHEBI:203600"/>
        <dbReference type="EC" id="3.1.4.11"/>
    </reaction>
</comment>
<dbReference type="Gene3D" id="3.30.505.10">
    <property type="entry name" value="SH2 domain"/>
    <property type="match status" value="2"/>
</dbReference>
<keyword evidence="4" id="KW-0677">Repeat</keyword>
<dbReference type="GO" id="GO:0004435">
    <property type="term" value="F:phosphatidylinositol-4,5-bisphosphate phospholipase C activity"/>
    <property type="evidence" value="ECO:0007669"/>
    <property type="project" value="UniProtKB-EC"/>
</dbReference>
<keyword evidence="8 11" id="KW-0727">SH2 domain</keyword>
<dbReference type="Proteomes" id="UP000274756">
    <property type="component" value="Unassembled WGS sequence"/>
</dbReference>